<gene>
    <name evidence="1" type="ORF">KIN20_031229</name>
</gene>
<accession>A0AAD5R4V4</accession>
<protein>
    <submittedName>
        <fullName evidence="1">Uncharacterized protein</fullName>
    </submittedName>
</protein>
<name>A0AAD5R4V4_PARTN</name>
<comment type="caution">
    <text evidence="1">The sequence shown here is derived from an EMBL/GenBank/DDBJ whole genome shotgun (WGS) entry which is preliminary data.</text>
</comment>
<proteinExistence type="predicted"/>
<dbReference type="Proteomes" id="UP001196413">
    <property type="component" value="Unassembled WGS sequence"/>
</dbReference>
<dbReference type="InterPro" id="IPR036259">
    <property type="entry name" value="MFS_trans_sf"/>
</dbReference>
<organism evidence="1 2">
    <name type="scientific">Parelaphostrongylus tenuis</name>
    <name type="common">Meningeal worm</name>
    <dbReference type="NCBI Taxonomy" id="148309"/>
    <lineage>
        <taxon>Eukaryota</taxon>
        <taxon>Metazoa</taxon>
        <taxon>Ecdysozoa</taxon>
        <taxon>Nematoda</taxon>
        <taxon>Chromadorea</taxon>
        <taxon>Rhabditida</taxon>
        <taxon>Rhabditina</taxon>
        <taxon>Rhabditomorpha</taxon>
        <taxon>Strongyloidea</taxon>
        <taxon>Metastrongylidae</taxon>
        <taxon>Parelaphostrongylus</taxon>
    </lineage>
</organism>
<reference evidence="1" key="1">
    <citation type="submission" date="2021-06" db="EMBL/GenBank/DDBJ databases">
        <title>Parelaphostrongylus tenuis whole genome reference sequence.</title>
        <authorList>
            <person name="Garwood T.J."/>
            <person name="Larsen P.A."/>
            <person name="Fountain-Jones N.M."/>
            <person name="Garbe J.R."/>
            <person name="Macchietto M.G."/>
            <person name="Kania S.A."/>
            <person name="Gerhold R.W."/>
            <person name="Richards J.E."/>
            <person name="Wolf T.M."/>
        </authorList>
    </citation>
    <scope>NUCLEOTIDE SEQUENCE</scope>
    <source>
        <strain evidence="1">MNPRO001-30</strain>
        <tissue evidence="1">Meninges</tissue>
    </source>
</reference>
<evidence type="ECO:0000313" key="2">
    <source>
        <dbReference type="Proteomes" id="UP001196413"/>
    </source>
</evidence>
<dbReference type="EMBL" id="JAHQIW010006655">
    <property type="protein sequence ID" value="KAJ1369700.1"/>
    <property type="molecule type" value="Genomic_DNA"/>
</dbReference>
<dbReference type="AlphaFoldDB" id="A0AAD5R4V4"/>
<sequence>MVYHTFTCIAYLTPIAGSILADSYIGRFKEDVNGVAIPRQWFFDEHAIQSCPKQSIELQLLWKALQL</sequence>
<evidence type="ECO:0000313" key="1">
    <source>
        <dbReference type="EMBL" id="KAJ1369700.1"/>
    </source>
</evidence>
<dbReference type="Gene3D" id="1.20.1250.20">
    <property type="entry name" value="MFS general substrate transporter like domains"/>
    <property type="match status" value="1"/>
</dbReference>
<keyword evidence="2" id="KW-1185">Reference proteome</keyword>